<comment type="similarity">
    <text evidence="1">Belongs to the short-chain dehydrogenases/reductases (SDR) family.</text>
</comment>
<evidence type="ECO:0000313" key="4">
    <source>
        <dbReference type="EMBL" id="OZI60275.1"/>
    </source>
</evidence>
<dbReference type="PRINTS" id="PR00081">
    <property type="entry name" value="GDHRDH"/>
</dbReference>
<dbReference type="SUPFAM" id="SSF51735">
    <property type="entry name" value="NAD(P)-binding Rossmann-fold domains"/>
    <property type="match status" value="1"/>
</dbReference>
<dbReference type="RefSeq" id="WP_094841692.1">
    <property type="nucleotide sequence ID" value="NZ_NEVS01000004.1"/>
</dbReference>
<dbReference type="EMBL" id="NEVS01000004">
    <property type="protein sequence ID" value="OZI60275.1"/>
    <property type="molecule type" value="Genomic_DNA"/>
</dbReference>
<comment type="caution">
    <text evidence="4">The sequence shown here is derived from an EMBL/GenBank/DDBJ whole genome shotgun (WGS) entry which is preliminary data.</text>
</comment>
<keyword evidence="2" id="KW-0560">Oxidoreductase</keyword>
<name>A0A261UFA6_9BORD</name>
<evidence type="ECO:0000259" key="3">
    <source>
        <dbReference type="SMART" id="SM00822"/>
    </source>
</evidence>
<reference evidence="5" key="1">
    <citation type="submission" date="2017-05" db="EMBL/GenBank/DDBJ databases">
        <title>Complete and WGS of Bordetella genogroups.</title>
        <authorList>
            <person name="Spilker T."/>
            <person name="Lipuma J."/>
        </authorList>
    </citation>
    <scope>NUCLEOTIDE SEQUENCE [LARGE SCALE GENOMIC DNA]</scope>
    <source>
        <strain evidence="5">AU8856</strain>
    </source>
</reference>
<feature type="domain" description="Ketoreductase" evidence="3">
    <location>
        <begin position="8"/>
        <end position="188"/>
    </location>
</feature>
<dbReference type="GO" id="GO:0016491">
    <property type="term" value="F:oxidoreductase activity"/>
    <property type="evidence" value="ECO:0007669"/>
    <property type="project" value="UniProtKB-KW"/>
</dbReference>
<dbReference type="PANTHER" id="PTHR43639">
    <property type="entry name" value="OXIDOREDUCTASE, SHORT-CHAIN DEHYDROGENASE/REDUCTASE FAMILY (AFU_ORTHOLOGUE AFUA_5G02870)"/>
    <property type="match status" value="1"/>
</dbReference>
<evidence type="ECO:0000256" key="2">
    <source>
        <dbReference type="ARBA" id="ARBA00023002"/>
    </source>
</evidence>
<dbReference type="Pfam" id="PF13561">
    <property type="entry name" value="adh_short_C2"/>
    <property type="match status" value="1"/>
</dbReference>
<gene>
    <name evidence="4" type="ORF">CAL28_12615</name>
</gene>
<dbReference type="AlphaFoldDB" id="A0A261UFA6"/>
<dbReference type="Gene3D" id="3.40.50.720">
    <property type="entry name" value="NAD(P)-binding Rossmann-like Domain"/>
    <property type="match status" value="1"/>
</dbReference>
<proteinExistence type="inferred from homology"/>
<sequence length="249" mass="26950">MDDTPYTLITGASSGIGRETAIRLSKSSRLVLHGRDADRLEETRRLCENADAHLCWPMDLRQVDRIEAALTGLMQDHGIRVRGFVHCAGLLKVAPLRLLDPQAALESINVNLLSAVEISRLLVRRKLNEKALGGIVFVSSTASQFGARGFSIYCASKGALDACMRALAVELAPDVRVNAVLPGAVRTAMTEHMFADPELMRRMAADYPLGLGEQADIAAAIEFLLSDNARWITGQQLVVDGGRTVNISG</sequence>
<evidence type="ECO:0000313" key="5">
    <source>
        <dbReference type="Proteomes" id="UP000215767"/>
    </source>
</evidence>
<dbReference type="InterPro" id="IPR057326">
    <property type="entry name" value="KR_dom"/>
</dbReference>
<dbReference type="Proteomes" id="UP000215767">
    <property type="component" value="Unassembled WGS sequence"/>
</dbReference>
<organism evidence="4 5">
    <name type="scientific">Bordetella genomosp. 11</name>
    <dbReference type="NCBI Taxonomy" id="1416808"/>
    <lineage>
        <taxon>Bacteria</taxon>
        <taxon>Pseudomonadati</taxon>
        <taxon>Pseudomonadota</taxon>
        <taxon>Betaproteobacteria</taxon>
        <taxon>Burkholderiales</taxon>
        <taxon>Alcaligenaceae</taxon>
        <taxon>Bordetella</taxon>
    </lineage>
</organism>
<dbReference type="InterPro" id="IPR002347">
    <property type="entry name" value="SDR_fam"/>
</dbReference>
<dbReference type="InterPro" id="IPR036291">
    <property type="entry name" value="NAD(P)-bd_dom_sf"/>
</dbReference>
<dbReference type="SMART" id="SM00822">
    <property type="entry name" value="PKS_KR"/>
    <property type="match status" value="1"/>
</dbReference>
<dbReference type="CDD" id="cd05233">
    <property type="entry name" value="SDR_c"/>
    <property type="match status" value="1"/>
</dbReference>
<keyword evidence="5" id="KW-1185">Reference proteome</keyword>
<protein>
    <recommendedName>
        <fullName evidence="3">Ketoreductase domain-containing protein</fullName>
    </recommendedName>
</protein>
<dbReference type="OrthoDB" id="517007at2"/>
<accession>A0A261UFA6</accession>
<dbReference type="PANTHER" id="PTHR43639:SF1">
    <property type="entry name" value="SHORT-CHAIN DEHYDROGENASE_REDUCTASE FAMILY PROTEIN"/>
    <property type="match status" value="1"/>
</dbReference>
<evidence type="ECO:0000256" key="1">
    <source>
        <dbReference type="ARBA" id="ARBA00006484"/>
    </source>
</evidence>